<evidence type="ECO:0000256" key="11">
    <source>
        <dbReference type="ARBA" id="ARBA00047365"/>
    </source>
</evidence>
<dbReference type="PIRSF" id="PIRSF000368">
    <property type="entry name" value="NrdG"/>
    <property type="match status" value="1"/>
</dbReference>
<evidence type="ECO:0000256" key="8">
    <source>
        <dbReference type="ARBA" id="ARBA00023002"/>
    </source>
</evidence>
<dbReference type="PANTHER" id="PTHR30352:SF2">
    <property type="entry name" value="ANAEROBIC RIBONUCLEOSIDE-TRIPHOSPHATE REDUCTASE-ACTIVATING PROTEIN"/>
    <property type="match status" value="1"/>
</dbReference>
<dbReference type="SFLD" id="SFLDG01066">
    <property type="entry name" value="organic_radical-activating_enz"/>
    <property type="match status" value="1"/>
</dbReference>
<dbReference type="InterPro" id="IPR001989">
    <property type="entry name" value="Radical_activat_CS"/>
</dbReference>
<dbReference type="OrthoDB" id="9782387at2"/>
<dbReference type="Proteomes" id="UP000195305">
    <property type="component" value="Unassembled WGS sequence"/>
</dbReference>
<dbReference type="GO" id="GO:0051539">
    <property type="term" value="F:4 iron, 4 sulfur cluster binding"/>
    <property type="evidence" value="ECO:0007669"/>
    <property type="project" value="UniProtKB-KW"/>
</dbReference>
<evidence type="ECO:0000256" key="4">
    <source>
        <dbReference type="ARBA" id="ARBA00014281"/>
    </source>
</evidence>
<dbReference type="AlphaFoldDB" id="A0A1Y4SW05"/>
<dbReference type="Gene3D" id="3.20.20.70">
    <property type="entry name" value="Aldolase class I"/>
    <property type="match status" value="1"/>
</dbReference>
<dbReference type="GO" id="GO:0004748">
    <property type="term" value="F:ribonucleoside-diphosphate reductase activity, thioredoxin disulfide as acceptor"/>
    <property type="evidence" value="ECO:0007669"/>
    <property type="project" value="TreeGrafter"/>
</dbReference>
<comment type="function">
    <text evidence="2 12">Activation of anaerobic ribonucleoside-triphosphate reductase under anaerobic conditions by generation of an organic free radical, using S-adenosylmethionine and reduced flavodoxin as cosubstrates to produce 5'-deoxy-adenosine.</text>
</comment>
<sequence>MTLKKPKKRIVSNMISTKIRLYGVVNDSIVDGPGLRYTIFTQGCPHHCQGCHNPESWDENGGYLEDIDHIIADIMKNPLLDGITLSGGEPFLQCQPLIALLNQIKKQTHLHIMIYSGYTYEEIFTLGKEAIELLCLCDTLVDGRFVLSLRSLELIYKGSSNQRIIDVQKSLQYHCLYEQKVNEYGEFVD</sequence>
<proteinExistence type="inferred from homology"/>
<evidence type="ECO:0000256" key="6">
    <source>
        <dbReference type="ARBA" id="ARBA00022691"/>
    </source>
</evidence>
<keyword evidence="9" id="KW-0408">Iron</keyword>
<keyword evidence="15" id="KW-1185">Reference proteome</keyword>
<reference evidence="14 15" key="1">
    <citation type="journal article" date="2018" name="BMC Genomics">
        <title>Whole genome sequencing and function prediction of 133 gut anaerobes isolated from chicken caecum in pure cultures.</title>
        <authorList>
            <person name="Medvecky M."/>
            <person name="Cejkova D."/>
            <person name="Polansky O."/>
            <person name="Karasova D."/>
            <person name="Kubasova T."/>
            <person name="Cizek A."/>
            <person name="Rychlik I."/>
        </authorList>
    </citation>
    <scope>NUCLEOTIDE SEQUENCE [LARGE SCALE GENOMIC DNA]</scope>
    <source>
        <strain evidence="14 15">An13</strain>
    </source>
</reference>
<dbReference type="InterPro" id="IPR013785">
    <property type="entry name" value="Aldolase_TIM"/>
</dbReference>
<dbReference type="PROSITE" id="PS51918">
    <property type="entry name" value="RADICAL_SAM"/>
    <property type="match status" value="1"/>
</dbReference>
<dbReference type="GO" id="GO:0043365">
    <property type="term" value="F:[formate-C-acetyltransferase]-activating enzyme activity"/>
    <property type="evidence" value="ECO:0007669"/>
    <property type="project" value="InterPro"/>
</dbReference>
<keyword evidence="10" id="KW-0411">Iron-sulfur</keyword>
<gene>
    <name evidence="14" type="ORF">B5E75_07820</name>
</gene>
<organism evidence="14 15">
    <name type="scientific">Massilimicrobiota timonensis</name>
    <dbReference type="NCBI Taxonomy" id="1776392"/>
    <lineage>
        <taxon>Bacteria</taxon>
        <taxon>Bacillati</taxon>
        <taxon>Bacillota</taxon>
        <taxon>Erysipelotrichia</taxon>
        <taxon>Erysipelotrichales</taxon>
        <taxon>Erysipelotrichaceae</taxon>
        <taxon>Massilimicrobiota</taxon>
    </lineage>
</organism>
<evidence type="ECO:0000313" key="15">
    <source>
        <dbReference type="Proteomes" id="UP000195305"/>
    </source>
</evidence>
<evidence type="ECO:0000256" key="10">
    <source>
        <dbReference type="ARBA" id="ARBA00023014"/>
    </source>
</evidence>
<keyword evidence="6" id="KW-0949">S-adenosyl-L-methionine</keyword>
<keyword evidence="8 12" id="KW-0560">Oxidoreductase</keyword>
<comment type="caution">
    <text evidence="14">The sequence shown here is derived from an EMBL/GenBank/DDBJ whole genome shotgun (WGS) entry which is preliminary data.</text>
</comment>
<dbReference type="InterPro" id="IPR034457">
    <property type="entry name" value="Organic_radical-activating"/>
</dbReference>
<dbReference type="GO" id="GO:0046872">
    <property type="term" value="F:metal ion binding"/>
    <property type="evidence" value="ECO:0007669"/>
    <property type="project" value="UniProtKB-KW"/>
</dbReference>
<evidence type="ECO:0000256" key="1">
    <source>
        <dbReference type="ARBA" id="ARBA00001966"/>
    </source>
</evidence>
<evidence type="ECO:0000256" key="2">
    <source>
        <dbReference type="ARBA" id="ARBA00003852"/>
    </source>
</evidence>
<dbReference type="PROSITE" id="PS01087">
    <property type="entry name" value="RADICAL_ACTIVATING"/>
    <property type="match status" value="1"/>
</dbReference>
<dbReference type="CDD" id="cd01335">
    <property type="entry name" value="Radical_SAM"/>
    <property type="match status" value="1"/>
</dbReference>
<comment type="catalytic activity">
    <reaction evidence="11">
        <text>glycyl-[protein] + reduced [flavodoxin] + S-adenosyl-L-methionine = glycin-2-yl radical-[protein] + semiquinone [flavodoxin] + 5'-deoxyadenosine + L-methionine + H(+)</text>
        <dbReference type="Rhea" id="RHEA:61976"/>
        <dbReference type="Rhea" id="RHEA-COMP:10622"/>
        <dbReference type="Rhea" id="RHEA-COMP:14480"/>
        <dbReference type="Rhea" id="RHEA-COMP:15993"/>
        <dbReference type="Rhea" id="RHEA-COMP:15994"/>
        <dbReference type="ChEBI" id="CHEBI:15378"/>
        <dbReference type="ChEBI" id="CHEBI:17319"/>
        <dbReference type="ChEBI" id="CHEBI:29947"/>
        <dbReference type="ChEBI" id="CHEBI:32722"/>
        <dbReference type="ChEBI" id="CHEBI:57618"/>
        <dbReference type="ChEBI" id="CHEBI:57844"/>
        <dbReference type="ChEBI" id="CHEBI:59789"/>
        <dbReference type="ChEBI" id="CHEBI:140311"/>
    </reaction>
</comment>
<dbReference type="SFLD" id="SFLDG01063">
    <property type="entry name" value="activating_enzymes__group_1"/>
    <property type="match status" value="1"/>
</dbReference>
<comment type="cofactor">
    <cofactor evidence="1">
        <name>[4Fe-4S] cluster</name>
        <dbReference type="ChEBI" id="CHEBI:49883"/>
    </cofactor>
</comment>
<dbReference type="InterPro" id="IPR058240">
    <property type="entry name" value="rSAM_sf"/>
</dbReference>
<dbReference type="NCBIfam" id="TIGR02491">
    <property type="entry name" value="NrdG"/>
    <property type="match status" value="1"/>
</dbReference>
<dbReference type="SFLD" id="SFLDS00029">
    <property type="entry name" value="Radical_SAM"/>
    <property type="match status" value="1"/>
</dbReference>
<evidence type="ECO:0000256" key="7">
    <source>
        <dbReference type="ARBA" id="ARBA00022723"/>
    </source>
</evidence>
<dbReference type="PANTHER" id="PTHR30352">
    <property type="entry name" value="PYRUVATE FORMATE-LYASE-ACTIVATING ENZYME"/>
    <property type="match status" value="1"/>
</dbReference>
<comment type="similarity">
    <text evidence="3 12">Belongs to the organic radical-activating enzymes family.</text>
</comment>
<dbReference type="EMBL" id="NFLJ01000020">
    <property type="protein sequence ID" value="OUQ34096.1"/>
    <property type="molecule type" value="Genomic_DNA"/>
</dbReference>
<dbReference type="EC" id="1.97.1.-" evidence="12"/>
<protein>
    <recommendedName>
        <fullName evidence="4 12">Anaerobic ribonucleoside-triphosphate reductase-activating protein</fullName>
        <ecNumber evidence="12">1.97.1.-</ecNumber>
    </recommendedName>
</protein>
<evidence type="ECO:0000313" key="14">
    <source>
        <dbReference type="EMBL" id="OUQ34096.1"/>
    </source>
</evidence>
<keyword evidence="7" id="KW-0479">Metal-binding</keyword>
<evidence type="ECO:0000259" key="13">
    <source>
        <dbReference type="PROSITE" id="PS51918"/>
    </source>
</evidence>
<evidence type="ECO:0000256" key="3">
    <source>
        <dbReference type="ARBA" id="ARBA00009777"/>
    </source>
</evidence>
<dbReference type="Pfam" id="PF13353">
    <property type="entry name" value="Fer4_12"/>
    <property type="match status" value="1"/>
</dbReference>
<evidence type="ECO:0000256" key="12">
    <source>
        <dbReference type="PIRNR" id="PIRNR000368"/>
    </source>
</evidence>
<dbReference type="SFLD" id="SFLDF00299">
    <property type="entry name" value="anaerobic_ribonucleoside-triph"/>
    <property type="match status" value="1"/>
</dbReference>
<dbReference type="InterPro" id="IPR007197">
    <property type="entry name" value="rSAM"/>
</dbReference>
<name>A0A1Y4SW05_9FIRM</name>
<dbReference type="SUPFAM" id="SSF102114">
    <property type="entry name" value="Radical SAM enzymes"/>
    <property type="match status" value="1"/>
</dbReference>
<accession>A0A1Y4SW05</accession>
<evidence type="ECO:0000256" key="9">
    <source>
        <dbReference type="ARBA" id="ARBA00023004"/>
    </source>
</evidence>
<evidence type="ECO:0000256" key="5">
    <source>
        <dbReference type="ARBA" id="ARBA00022485"/>
    </source>
</evidence>
<feature type="domain" description="Radical SAM core" evidence="13">
    <location>
        <begin position="30"/>
        <end position="189"/>
    </location>
</feature>
<dbReference type="InterPro" id="IPR012837">
    <property type="entry name" value="NrdG"/>
</dbReference>
<keyword evidence="5" id="KW-0004">4Fe-4S</keyword>